<dbReference type="Proteomes" id="UP000076532">
    <property type="component" value="Unassembled WGS sequence"/>
</dbReference>
<reference evidence="1 2" key="1">
    <citation type="journal article" date="2016" name="Mol. Biol. Evol.">
        <title>Comparative Genomics of Early-Diverging Mushroom-Forming Fungi Provides Insights into the Origins of Lignocellulose Decay Capabilities.</title>
        <authorList>
            <person name="Nagy L.G."/>
            <person name="Riley R."/>
            <person name="Tritt A."/>
            <person name="Adam C."/>
            <person name="Daum C."/>
            <person name="Floudas D."/>
            <person name="Sun H."/>
            <person name="Yadav J.S."/>
            <person name="Pangilinan J."/>
            <person name="Larsson K.H."/>
            <person name="Matsuura K."/>
            <person name="Barry K."/>
            <person name="Labutti K."/>
            <person name="Kuo R."/>
            <person name="Ohm R.A."/>
            <person name="Bhattacharya S.S."/>
            <person name="Shirouzu T."/>
            <person name="Yoshinaga Y."/>
            <person name="Martin F.M."/>
            <person name="Grigoriev I.V."/>
            <person name="Hibbett D.S."/>
        </authorList>
    </citation>
    <scope>NUCLEOTIDE SEQUENCE [LARGE SCALE GENOMIC DNA]</scope>
    <source>
        <strain evidence="1 2">CBS 109695</strain>
    </source>
</reference>
<sequence length="532" mass="59873">MPRPISTLIGTNLVPTPEEAIDISLIVSETQLEQQRLELEIDKARGILEKLSRDHCELQSVVQTHRNLLAPVRRVCPEILGEIFLQCLPDEHESFNPFYLNPPIVLTRVSRLWRGVALSTPRLWCSIIDHVSQRPAPISDGAVDTTSETWLRLSRNCPLYITLDDKSTLGTPLQREWENVATTFLPHSPRWKTLNVTHPDRSLSLFRADKVKTPLLEVVDITATSWKSHDDVAMERLAVALHSSPRLRKFSWRTGWLDFHESLLAIPWSQLTHVDLDCRISLDNFVKISSQLTNVECCSLHRVWGERSQAAHDNIVTLPRMRVFELSCAMSITSLLSAVVLPAITDLKIDHFAAAMGAQAPSWSQPTFNALFAGSSCKLRRLFLDVQTPISEFEVLACLQLASATLFELYIGGTVKVDDGVLRALTATKDRGAATLLCPKLEILDLRRCLCSSDGALADMIESRWKDDEEWETHSADFPGLSRLSTLTLMIYSRRTSILHMGSLKTDHDDDLERLDVLKSQGLCSQITHYVS</sequence>
<dbReference type="STRING" id="436010.A0A166SYS3"/>
<dbReference type="InterPro" id="IPR032675">
    <property type="entry name" value="LRR_dom_sf"/>
</dbReference>
<evidence type="ECO:0000313" key="1">
    <source>
        <dbReference type="EMBL" id="KZP29988.1"/>
    </source>
</evidence>
<proteinExistence type="predicted"/>
<dbReference type="SUPFAM" id="SSF52047">
    <property type="entry name" value="RNI-like"/>
    <property type="match status" value="1"/>
</dbReference>
<evidence type="ECO:0000313" key="2">
    <source>
        <dbReference type="Proteomes" id="UP000076532"/>
    </source>
</evidence>
<protein>
    <recommendedName>
        <fullName evidence="3">F-box domain-containing protein</fullName>
    </recommendedName>
</protein>
<keyword evidence="2" id="KW-1185">Reference proteome</keyword>
<dbReference type="EMBL" id="KV417496">
    <property type="protein sequence ID" value="KZP29988.1"/>
    <property type="molecule type" value="Genomic_DNA"/>
</dbReference>
<dbReference type="Gene3D" id="3.80.10.10">
    <property type="entry name" value="Ribonuclease Inhibitor"/>
    <property type="match status" value="1"/>
</dbReference>
<name>A0A166SYS3_9AGAM</name>
<evidence type="ECO:0008006" key="3">
    <source>
        <dbReference type="Google" id="ProtNLM"/>
    </source>
</evidence>
<dbReference type="AlphaFoldDB" id="A0A166SYS3"/>
<accession>A0A166SYS3</accession>
<dbReference type="OrthoDB" id="3139399at2759"/>
<organism evidence="1 2">
    <name type="scientific">Athelia psychrophila</name>
    <dbReference type="NCBI Taxonomy" id="1759441"/>
    <lineage>
        <taxon>Eukaryota</taxon>
        <taxon>Fungi</taxon>
        <taxon>Dikarya</taxon>
        <taxon>Basidiomycota</taxon>
        <taxon>Agaricomycotina</taxon>
        <taxon>Agaricomycetes</taxon>
        <taxon>Agaricomycetidae</taxon>
        <taxon>Atheliales</taxon>
        <taxon>Atheliaceae</taxon>
        <taxon>Athelia</taxon>
    </lineage>
</organism>
<gene>
    <name evidence="1" type="ORF">FIBSPDRAFT_851169</name>
</gene>